<dbReference type="AlphaFoldDB" id="A0A1Q5T3W3"/>
<name>A0A1Q5T3W3_9GAMM</name>
<dbReference type="EMBL" id="MKGQ01000175">
    <property type="protein sequence ID" value="OKO94929.1"/>
    <property type="molecule type" value="Genomic_DNA"/>
</dbReference>
<evidence type="ECO:0000313" key="1">
    <source>
        <dbReference type="EMBL" id="OKO94929.1"/>
    </source>
</evidence>
<comment type="caution">
    <text evidence="1">The sequence shown here is derived from an EMBL/GenBank/DDBJ whole genome shotgun (WGS) entry which is preliminary data.</text>
</comment>
<gene>
    <name evidence="1" type="ORF">Xedl_03956</name>
</gene>
<accession>A0A1Q5T3W3</accession>
<sequence length="86" mass="9658">MERRTIIIQTGNKTELVGKRGAFTGIISQCLRTATVMADTDHLPANIKQFMGMIFYLEDFTWHQFDAVTATAAGLFLVVQCFLPVF</sequence>
<dbReference type="Proteomes" id="UP000186268">
    <property type="component" value="Unassembled WGS sequence"/>
</dbReference>
<proteinExistence type="predicted"/>
<protein>
    <submittedName>
        <fullName evidence="1">Uncharacterized protein</fullName>
    </submittedName>
</protein>
<organism evidence="1 2">
    <name type="scientific">Xenorhabdus eapokensis</name>
    <dbReference type="NCBI Taxonomy" id="1873482"/>
    <lineage>
        <taxon>Bacteria</taxon>
        <taxon>Pseudomonadati</taxon>
        <taxon>Pseudomonadota</taxon>
        <taxon>Gammaproteobacteria</taxon>
        <taxon>Enterobacterales</taxon>
        <taxon>Morganellaceae</taxon>
        <taxon>Xenorhabdus</taxon>
    </lineage>
</organism>
<reference evidence="1 2" key="1">
    <citation type="submission" date="2016-09" db="EMBL/GenBank/DDBJ databases">
        <title>Xenorhabdus thuongxuanensis sp. nov. and Xenorhabdus eapokensis sp. nov., isolated from Steinernema species.</title>
        <authorList>
            <person name="Kaempfer P."/>
            <person name="Tobias N.J."/>
            <person name="Phan Ke L."/>
            <person name="Bode H.B."/>
            <person name="Glaeser S.P."/>
        </authorList>
    </citation>
    <scope>NUCLEOTIDE SEQUENCE [LARGE SCALE GENOMIC DNA]</scope>
    <source>
        <strain evidence="1 2">DL20</strain>
    </source>
</reference>
<keyword evidence="2" id="KW-1185">Reference proteome</keyword>
<evidence type="ECO:0000313" key="2">
    <source>
        <dbReference type="Proteomes" id="UP000186268"/>
    </source>
</evidence>